<dbReference type="InterPro" id="IPR017441">
    <property type="entry name" value="Protein_kinase_ATP_BS"/>
</dbReference>
<dbReference type="CDD" id="cd14014">
    <property type="entry name" value="STKc_PknB_like"/>
    <property type="match status" value="1"/>
</dbReference>
<dbReference type="InterPro" id="IPR011009">
    <property type="entry name" value="Kinase-like_dom_sf"/>
</dbReference>
<keyword evidence="3 9" id="KW-0418">Kinase</keyword>
<dbReference type="InterPro" id="IPR000719">
    <property type="entry name" value="Prot_kinase_dom"/>
</dbReference>
<evidence type="ECO:0000256" key="2">
    <source>
        <dbReference type="ARBA" id="ARBA00022741"/>
    </source>
</evidence>
<evidence type="ECO:0000256" key="7">
    <source>
        <dbReference type="SAM" id="Phobius"/>
    </source>
</evidence>
<keyword evidence="10" id="KW-1185">Reference proteome</keyword>
<reference evidence="9 10" key="1">
    <citation type="submission" date="2019-02" db="EMBL/GenBank/DDBJ databases">
        <title>Deep-cultivation of Planctomycetes and their phenomic and genomic characterization uncovers novel biology.</title>
        <authorList>
            <person name="Wiegand S."/>
            <person name="Jogler M."/>
            <person name="Boedeker C."/>
            <person name="Pinto D."/>
            <person name="Vollmers J."/>
            <person name="Rivas-Marin E."/>
            <person name="Kohn T."/>
            <person name="Peeters S.H."/>
            <person name="Heuer A."/>
            <person name="Rast P."/>
            <person name="Oberbeckmann S."/>
            <person name="Bunk B."/>
            <person name="Jeske O."/>
            <person name="Meyerdierks A."/>
            <person name="Storesund J.E."/>
            <person name="Kallscheuer N."/>
            <person name="Luecker S."/>
            <person name="Lage O.M."/>
            <person name="Pohl T."/>
            <person name="Merkel B.J."/>
            <person name="Hornburger P."/>
            <person name="Mueller R.-W."/>
            <person name="Bruemmer F."/>
            <person name="Labrenz M."/>
            <person name="Spormann A.M."/>
            <person name="Op den Camp H."/>
            <person name="Overmann J."/>
            <person name="Amann R."/>
            <person name="Jetten M.S.M."/>
            <person name="Mascher T."/>
            <person name="Medema M.H."/>
            <person name="Devos D.P."/>
            <person name="Kaster A.-K."/>
            <person name="Ovreas L."/>
            <person name="Rohde M."/>
            <person name="Galperin M.Y."/>
            <person name="Jogler C."/>
        </authorList>
    </citation>
    <scope>NUCLEOTIDE SEQUENCE [LARGE SCALE GENOMIC DNA]</scope>
    <source>
        <strain evidence="9 10">Q31a</strain>
    </source>
</reference>
<keyword evidence="2 5" id="KW-0547">Nucleotide-binding</keyword>
<dbReference type="Pfam" id="PF00069">
    <property type="entry name" value="Pkinase"/>
    <property type="match status" value="1"/>
</dbReference>
<organism evidence="9 10">
    <name type="scientific">Aureliella helgolandensis</name>
    <dbReference type="NCBI Taxonomy" id="2527968"/>
    <lineage>
        <taxon>Bacteria</taxon>
        <taxon>Pseudomonadati</taxon>
        <taxon>Planctomycetota</taxon>
        <taxon>Planctomycetia</taxon>
        <taxon>Pirellulales</taxon>
        <taxon>Pirellulaceae</taxon>
        <taxon>Aureliella</taxon>
    </lineage>
</organism>
<dbReference type="Proteomes" id="UP000318017">
    <property type="component" value="Chromosome"/>
</dbReference>
<proteinExistence type="predicted"/>
<dbReference type="PROSITE" id="PS50011">
    <property type="entry name" value="PROTEIN_KINASE_DOM"/>
    <property type="match status" value="1"/>
</dbReference>
<evidence type="ECO:0000256" key="5">
    <source>
        <dbReference type="PROSITE-ProRule" id="PRU10141"/>
    </source>
</evidence>
<protein>
    <submittedName>
        <fullName evidence="9">Serine/threonine-protein kinase PrkC</fullName>
        <ecNumber evidence="9">2.7.11.1</ecNumber>
    </submittedName>
</protein>
<dbReference type="Gene3D" id="3.30.200.20">
    <property type="entry name" value="Phosphorylase Kinase, domain 1"/>
    <property type="match status" value="1"/>
</dbReference>
<feature type="region of interest" description="Disordered" evidence="6">
    <location>
        <begin position="477"/>
        <end position="505"/>
    </location>
</feature>
<keyword evidence="1 9" id="KW-0808">Transferase</keyword>
<dbReference type="EMBL" id="CP036298">
    <property type="protein sequence ID" value="QDV25253.1"/>
    <property type="molecule type" value="Genomic_DNA"/>
</dbReference>
<sequence>MDSLQDQLLIDRLAEQFEQEFQAGKKPRIEQFLLSQQLSLRPSLLIELLKLEVELRRSAGEKPELREYRERFPECGTTVEEFFFPARKSPNKTGTLIPPGTLAVDEVGDVSQPSVVPKKLGRYELLKLLGTGGMGAVYLAEDPLLKRLVAIKVPRFDHGSSMRLRQRFIREARSIAAIHHPNICPVYEVSDEGNLPYLVMAFVEGKPLSEYLLQKRQYDPKVAIRLVRKIAIAVGEAHSQGIVHRDLKPENIMIDKRNEPIVMDFGLALSASDSGDNSRLTRYGQILGTPAYMSPEQASGRIEEIGPPADVYSLGVLLYELLTARLPIEGTNTLQQLIKIANEAITPLAQYRADIESQLAEVCERALNKIPSDRFADANELAKELRKLADSSNTSIEREKLTSVENKRSEEVAGGKVSEELVSVNPSPLKAPSLQRAQDARFQWPIYIIAVAALVCVSVLLLVLPPMKALTLWNGGENSQHNADETARSGNSSSPEDSIGPSHTNEESQLKSSVLFSGLPSLFGVCLQPKTGRIFIGDSQANRLIAYDGNILKLSKTMEEYGRGVKFTFASEDQLCVLHVLKGSELSLTVWDTSSSDAIKLIRVERLSSSSTVGQAGICADHNQVVVANGKWLHRGNLRASAAESFLRSNSDKSWSDLHSPAFSRSNIPLLTQSPSLLLCFNSSNMGSGNSSILYLDALTLETKLKVQLNSFQAAFVDMKFSPTSGRLYVLFNSITDSAEHLHQEGLYEVLLPTAPSQHGKLNHIMSIVGGAGMDFHSDGTLYLAHTDTNGVGQLIKISPML</sequence>
<dbReference type="GO" id="GO:0005524">
    <property type="term" value="F:ATP binding"/>
    <property type="evidence" value="ECO:0007669"/>
    <property type="project" value="UniProtKB-UniRule"/>
</dbReference>
<dbReference type="PROSITE" id="PS00107">
    <property type="entry name" value="PROTEIN_KINASE_ATP"/>
    <property type="match status" value="1"/>
</dbReference>
<evidence type="ECO:0000256" key="4">
    <source>
        <dbReference type="ARBA" id="ARBA00022840"/>
    </source>
</evidence>
<keyword evidence="4 5" id="KW-0067">ATP-binding</keyword>
<dbReference type="InterPro" id="IPR008271">
    <property type="entry name" value="Ser/Thr_kinase_AS"/>
</dbReference>
<accession>A0A518G9K7</accession>
<dbReference type="EC" id="2.7.11.1" evidence="9"/>
<dbReference type="Gene3D" id="1.10.510.10">
    <property type="entry name" value="Transferase(Phosphotransferase) domain 1"/>
    <property type="match status" value="1"/>
</dbReference>
<keyword evidence="7" id="KW-1133">Transmembrane helix</keyword>
<dbReference type="AlphaFoldDB" id="A0A518G9K7"/>
<dbReference type="PANTHER" id="PTHR43289:SF6">
    <property type="entry name" value="SERINE_THREONINE-PROTEIN KINASE NEKL-3"/>
    <property type="match status" value="1"/>
</dbReference>
<dbReference type="PANTHER" id="PTHR43289">
    <property type="entry name" value="MITOGEN-ACTIVATED PROTEIN KINASE KINASE KINASE 20-RELATED"/>
    <property type="match status" value="1"/>
</dbReference>
<feature type="region of interest" description="Disordered" evidence="6">
    <location>
        <begin position="396"/>
        <end position="416"/>
    </location>
</feature>
<name>A0A518G9K7_9BACT</name>
<keyword evidence="7" id="KW-0472">Membrane</keyword>
<dbReference type="OrthoDB" id="6111975at2"/>
<keyword evidence="7" id="KW-0812">Transmembrane</keyword>
<dbReference type="SUPFAM" id="SSF56112">
    <property type="entry name" value="Protein kinase-like (PK-like)"/>
    <property type="match status" value="1"/>
</dbReference>
<feature type="transmembrane region" description="Helical" evidence="7">
    <location>
        <begin position="444"/>
        <end position="464"/>
    </location>
</feature>
<feature type="binding site" evidence="5">
    <location>
        <position position="152"/>
    </location>
    <ligand>
        <name>ATP</name>
        <dbReference type="ChEBI" id="CHEBI:30616"/>
    </ligand>
</feature>
<evidence type="ECO:0000256" key="1">
    <source>
        <dbReference type="ARBA" id="ARBA00022679"/>
    </source>
</evidence>
<dbReference type="GO" id="GO:0004674">
    <property type="term" value="F:protein serine/threonine kinase activity"/>
    <property type="evidence" value="ECO:0007669"/>
    <property type="project" value="UniProtKB-EC"/>
</dbReference>
<dbReference type="RefSeq" id="WP_145080073.1">
    <property type="nucleotide sequence ID" value="NZ_CP036298.1"/>
</dbReference>
<evidence type="ECO:0000256" key="6">
    <source>
        <dbReference type="SAM" id="MobiDB-lite"/>
    </source>
</evidence>
<evidence type="ECO:0000313" key="9">
    <source>
        <dbReference type="EMBL" id="QDV25253.1"/>
    </source>
</evidence>
<feature type="domain" description="Protein kinase" evidence="8">
    <location>
        <begin position="123"/>
        <end position="386"/>
    </location>
</feature>
<dbReference type="SMART" id="SM00220">
    <property type="entry name" value="S_TKc"/>
    <property type="match status" value="1"/>
</dbReference>
<evidence type="ECO:0000313" key="10">
    <source>
        <dbReference type="Proteomes" id="UP000318017"/>
    </source>
</evidence>
<evidence type="ECO:0000256" key="3">
    <source>
        <dbReference type="ARBA" id="ARBA00022777"/>
    </source>
</evidence>
<dbReference type="PROSITE" id="PS00108">
    <property type="entry name" value="PROTEIN_KINASE_ST"/>
    <property type="match status" value="1"/>
</dbReference>
<evidence type="ECO:0000259" key="8">
    <source>
        <dbReference type="PROSITE" id="PS50011"/>
    </source>
</evidence>
<gene>
    <name evidence="9" type="primary">prkC_15</name>
    <name evidence="9" type="ORF">Q31a_35760</name>
</gene>
<dbReference type="SUPFAM" id="SSF75011">
    <property type="entry name" value="3-carboxy-cis,cis-mucoante lactonizing enzyme"/>
    <property type="match status" value="1"/>
</dbReference>
<dbReference type="KEGG" id="ahel:Q31a_35760"/>